<organism evidence="1">
    <name type="scientific">Apis cerana</name>
    <name type="common">Indian honeybee</name>
    <dbReference type="NCBI Taxonomy" id="7461"/>
    <lineage>
        <taxon>Eukaryota</taxon>
        <taxon>Metazoa</taxon>
        <taxon>Ecdysozoa</taxon>
        <taxon>Arthropoda</taxon>
        <taxon>Hexapoda</taxon>
        <taxon>Insecta</taxon>
        <taxon>Pterygota</taxon>
        <taxon>Neoptera</taxon>
        <taxon>Endopterygota</taxon>
        <taxon>Hymenoptera</taxon>
        <taxon>Apocrita</taxon>
        <taxon>Aculeata</taxon>
        <taxon>Apoidea</taxon>
        <taxon>Anthophila</taxon>
        <taxon>Apidae</taxon>
        <taxon>Apis</taxon>
    </lineage>
</organism>
<name>V9ILT2_APICE</name>
<dbReference type="PANTHER" id="PTHR31640:SF1">
    <property type="entry name" value="BRIDGE-LIKE LIPID TRANSFER PROTEIN FAMILY MEMBER 1"/>
    <property type="match status" value="1"/>
</dbReference>
<sequence>MVKNNENSLRPPDLPHHCHHGIPPLQCPDSDIDKHYRCPSSEDIKYRMTRIAIDAIDLYFQEIGTSIHTWISPIRVSTCNLHGQHVKSGVTGVLPRILIRQFVSAADHFANTSNTNTAGSGRSHNNASSRMSGDGSDIWLEVGSITLGPVILEAAIFTSNS</sequence>
<gene>
    <name evidence="1" type="ORF">ACCB12399</name>
</gene>
<dbReference type="GO" id="GO:0048488">
    <property type="term" value="P:synaptic vesicle endocytosis"/>
    <property type="evidence" value="ECO:0007669"/>
    <property type="project" value="TreeGrafter"/>
</dbReference>
<protein>
    <submittedName>
        <fullName evidence="1">Uncharacterized protein</fullName>
    </submittedName>
</protein>
<accession>V9ILT2</accession>
<reference evidence="1" key="1">
    <citation type="submission" date="2011-11" db="EMBL/GenBank/DDBJ databases">
        <title>Decoding the brain transcriptome of the Eastern honeybee (Apis cerana) based on pyrosequencing.</title>
        <authorList>
            <person name="Sun L."/>
            <person name="Zheng H."/>
            <person name="Wang Y."/>
            <person name="Xie X."/>
            <person name="Zhu Y."/>
            <person name="Gu W."/>
            <person name="Wang S."/>
        </authorList>
    </citation>
    <scope>NUCLEOTIDE SEQUENCE</scope>
    <source>
        <tissue evidence="1">Brain</tissue>
    </source>
</reference>
<dbReference type="GO" id="GO:0098793">
    <property type="term" value="C:presynapse"/>
    <property type="evidence" value="ECO:0007669"/>
    <property type="project" value="GOC"/>
</dbReference>
<dbReference type="AlphaFoldDB" id="V9ILT2"/>
<dbReference type="PANTHER" id="PTHR31640">
    <property type="entry name" value="TRANSMEMBRANE PROTEIN KIAA1109"/>
    <property type="match status" value="1"/>
</dbReference>
<dbReference type="EMBL" id="JR051178">
    <property type="protein sequence ID" value="AEY61446.1"/>
    <property type="molecule type" value="mRNA"/>
</dbReference>
<evidence type="ECO:0000313" key="1">
    <source>
        <dbReference type="EMBL" id="AEY61446.1"/>
    </source>
</evidence>
<proteinExistence type="evidence at transcript level"/>
<dbReference type="InterPro" id="IPR033616">
    <property type="entry name" value="BLTP1"/>
</dbReference>